<dbReference type="STRING" id="1227465.C463_09109"/>
<organism evidence="2 3">
    <name type="scientific">Halorubrum californiense DSM 19288</name>
    <dbReference type="NCBI Taxonomy" id="1227465"/>
    <lineage>
        <taxon>Archaea</taxon>
        <taxon>Methanobacteriati</taxon>
        <taxon>Methanobacteriota</taxon>
        <taxon>Stenosarchaea group</taxon>
        <taxon>Halobacteria</taxon>
        <taxon>Halobacteriales</taxon>
        <taxon>Haloferacaceae</taxon>
        <taxon>Halorubrum</taxon>
    </lineage>
</organism>
<name>M0EBL8_9EURY</name>
<protein>
    <submittedName>
        <fullName evidence="2">Membrane protein Pan1</fullName>
    </submittedName>
</protein>
<dbReference type="EMBL" id="AOJK01000041">
    <property type="protein sequence ID" value="ELZ43814.1"/>
    <property type="molecule type" value="Genomic_DNA"/>
</dbReference>
<reference evidence="2 3" key="1">
    <citation type="journal article" date="2014" name="PLoS Genet.">
        <title>Phylogenetically driven sequencing of extremely halophilic archaea reveals strategies for static and dynamic osmo-response.</title>
        <authorList>
            <person name="Becker E.A."/>
            <person name="Seitzer P.M."/>
            <person name="Tritt A."/>
            <person name="Larsen D."/>
            <person name="Krusor M."/>
            <person name="Yao A.I."/>
            <person name="Wu D."/>
            <person name="Madern D."/>
            <person name="Eisen J.A."/>
            <person name="Darling A.E."/>
            <person name="Facciotti M.T."/>
        </authorList>
    </citation>
    <scope>NUCLEOTIDE SEQUENCE [LARGE SCALE GENOMIC DNA]</scope>
    <source>
        <strain evidence="2 3">DSM 19288</strain>
    </source>
</reference>
<accession>M0EBL8</accession>
<comment type="caution">
    <text evidence="2">The sequence shown here is derived from an EMBL/GenBank/DDBJ whole genome shotgun (WGS) entry which is preliminary data.</text>
</comment>
<dbReference type="Proteomes" id="UP000011586">
    <property type="component" value="Unassembled WGS sequence"/>
</dbReference>
<evidence type="ECO:0000256" key="1">
    <source>
        <dbReference type="SAM" id="MobiDB-lite"/>
    </source>
</evidence>
<gene>
    <name evidence="2" type="ORF">C463_09109</name>
</gene>
<dbReference type="PATRIC" id="fig|1227465.4.peg.1796"/>
<dbReference type="PROSITE" id="PS51318">
    <property type="entry name" value="TAT"/>
    <property type="match status" value="1"/>
</dbReference>
<keyword evidence="3" id="KW-1185">Reference proteome</keyword>
<dbReference type="AlphaFoldDB" id="M0EBL8"/>
<evidence type="ECO:0000313" key="2">
    <source>
        <dbReference type="EMBL" id="ELZ43814.1"/>
    </source>
</evidence>
<evidence type="ECO:0000313" key="3">
    <source>
        <dbReference type="Proteomes" id="UP000011586"/>
    </source>
</evidence>
<proteinExistence type="predicted"/>
<sequence length="119" mass="11849">MTHSDSGSDGGFARRTILQAAGLSGVAGLAGCLSEAATTATTGDGADAAETDDGEPALPETGSPEVVDLDGRGREVTLRSVHARHAAHPESSLGGPVEMPVTWAFQADDGTPSVPGPVL</sequence>
<dbReference type="InterPro" id="IPR006311">
    <property type="entry name" value="TAT_signal"/>
</dbReference>
<feature type="region of interest" description="Disordered" evidence="1">
    <location>
        <begin position="39"/>
        <end position="71"/>
    </location>
</feature>